<organism evidence="1 2">
    <name type="scientific">Novosphingobium resinovorum</name>
    <dbReference type="NCBI Taxonomy" id="158500"/>
    <lineage>
        <taxon>Bacteria</taxon>
        <taxon>Pseudomonadati</taxon>
        <taxon>Pseudomonadota</taxon>
        <taxon>Alphaproteobacteria</taxon>
        <taxon>Sphingomonadales</taxon>
        <taxon>Sphingomonadaceae</taxon>
        <taxon>Novosphingobium</taxon>
    </lineage>
</organism>
<reference evidence="2" key="1">
    <citation type="journal article" date="2017" name="J. Biotechnol.">
        <title>Complete genome sequence of Novosphingobium resinovorum SA1, a versatile xenobiotic-degrading bacterium capable of utilizing sulfanilic acid.</title>
        <authorList>
            <person name="Hegedus B."/>
            <person name="Kos P.B."/>
            <person name="Balint B."/>
            <person name="Maroti G."/>
            <person name="Gan H.M."/>
            <person name="Perei K."/>
            <person name="Rakhely G."/>
        </authorList>
    </citation>
    <scope>NUCLEOTIDE SEQUENCE [LARGE SCALE GENOMIC DNA]</scope>
    <source>
        <strain evidence="2">SA1</strain>
    </source>
</reference>
<dbReference type="InterPro" id="IPR023211">
    <property type="entry name" value="DNA_pol_palm_dom_sf"/>
</dbReference>
<sequence>MSFFDPARTLIVDTECVANFWSIGFRRVSDAKTLIIEHSERRPMTEAQQLRIRNLIMNNTIVTYNGIGYDMIMIFLAAAGASNAELKAANDKIIVGGMKYWHARDLLGVEVPRDCFLRKDGSQTEGLHHFDLMEPQPNARASLKTLQGRLHGRKMQEVEWVDRPFTYEEMDQTLAYMGNDLEATHNVFDALIEPLALRDTFSREYGINLMSKSDAQMGEAIIKRRVEQETGEKVFKVETPPGTTFKFKAPEYLQFEPGSELSAIFERVKQTDFMVLPNGKVELPEWLSDRTIDIGVSKYQMGIGGLHSTEKNRSVHADDEFALVDFDVASYYPRIIINSGLYPKALGPAFLKVFSAIADERLGAKQRIKAIDEELKSSTSLTAPALNAERARVRAVEAGLKIALNGTFGKLGSPYSVLYAPHLLITTTLTGQFALLMLIQRAEAMGISIVSANTDGVVMRIPRSMIGPIKRDRVTEGAVKNLIEQWEVDTGFVMEATPYRSIFNRSVNDYIAIKEDGAVKWKGVVANPWRSGDGFKPDLRGQLMKNPQMPIIANAVVDHITKGTPLEETIRSGTDVRDFITVVNVQGGGTWRGEFLGKVVRYYWAHGGEEILRAKPHERTGNFAKVSKTDGCRPLMELTGEFPPDVDYETYIQAAREVLMDIGFNERPPAVKPLRVYKYNAIGWFAVAA</sequence>
<gene>
    <name evidence="1" type="ORF">BES08_06980</name>
</gene>
<evidence type="ECO:0000313" key="2">
    <source>
        <dbReference type="Proteomes" id="UP000094626"/>
    </source>
</evidence>
<dbReference type="KEGG" id="nre:BES08_06980"/>
<proteinExistence type="predicted"/>
<dbReference type="SUPFAM" id="SSF56672">
    <property type="entry name" value="DNA/RNA polymerases"/>
    <property type="match status" value="1"/>
</dbReference>
<dbReference type="InterPro" id="IPR043502">
    <property type="entry name" value="DNA/RNA_pol_sf"/>
</dbReference>
<dbReference type="AlphaFoldDB" id="A0A1D8A2Y4"/>
<evidence type="ECO:0000313" key="1">
    <source>
        <dbReference type="EMBL" id="AOR76513.1"/>
    </source>
</evidence>
<keyword evidence="2" id="KW-1185">Reference proteome</keyword>
<dbReference type="Gene3D" id="3.90.1600.10">
    <property type="entry name" value="Palm domain of DNA polymerase"/>
    <property type="match status" value="1"/>
</dbReference>
<dbReference type="EMBL" id="CP017075">
    <property type="protein sequence ID" value="AOR76513.1"/>
    <property type="molecule type" value="Genomic_DNA"/>
</dbReference>
<dbReference type="RefSeq" id="WP_069707924.1">
    <property type="nucleotide sequence ID" value="NZ_CP017075.1"/>
</dbReference>
<accession>A0A1D8A2Y4</accession>
<dbReference type="OrthoDB" id="7592424at2"/>
<protein>
    <submittedName>
        <fullName evidence="1">Uncharacterized protein</fullName>
    </submittedName>
</protein>
<dbReference type="Proteomes" id="UP000094626">
    <property type="component" value="Chromosome"/>
</dbReference>
<name>A0A1D8A2Y4_9SPHN</name>